<dbReference type="Gene3D" id="3.40.50.10740">
    <property type="entry name" value="Class I glutamine amidotransferase-like"/>
    <property type="match status" value="1"/>
</dbReference>
<evidence type="ECO:0000259" key="5">
    <source>
        <dbReference type="Pfam" id="PF17676"/>
    </source>
</evidence>
<evidence type="ECO:0000313" key="7">
    <source>
        <dbReference type="EMBL" id="ODR44134.1"/>
    </source>
</evidence>
<dbReference type="EMBL" id="MEHA01000001">
    <property type="protein sequence ID" value="ODR55849.1"/>
    <property type="molecule type" value="Genomic_DNA"/>
</dbReference>
<protein>
    <submittedName>
        <fullName evidence="7">LD-carboxypeptidase</fullName>
    </submittedName>
    <submittedName>
        <fullName evidence="6">Putative murein peptide carboxypeptidase</fullName>
        <ecNumber evidence="6">3.4.16.-</ecNumber>
    </submittedName>
</protein>
<dbReference type="InterPro" id="IPR003507">
    <property type="entry name" value="S66_fam"/>
</dbReference>
<evidence type="ECO:0000256" key="2">
    <source>
        <dbReference type="ARBA" id="ARBA00022801"/>
    </source>
</evidence>
<feature type="domain" description="LD-carboxypeptidase N-terminal" evidence="4">
    <location>
        <begin position="14"/>
        <end position="129"/>
    </location>
</feature>
<keyword evidence="6" id="KW-0121">Carboxypeptidase</keyword>
<feature type="active site" description="Nucleophile" evidence="3">
    <location>
        <position position="109"/>
    </location>
</feature>
<dbReference type="PANTHER" id="PTHR30237:SF5">
    <property type="entry name" value="CARBOXYPEPTIDASE VC_A0337-RELATED"/>
    <property type="match status" value="1"/>
</dbReference>
<dbReference type="Proteomes" id="UP000094067">
    <property type="component" value="Unassembled WGS sequence"/>
</dbReference>
<dbReference type="Gene3D" id="3.50.30.60">
    <property type="entry name" value="LD-carboxypeptidase A C-terminal domain-like"/>
    <property type="match status" value="1"/>
</dbReference>
<reference evidence="7 11" key="2">
    <citation type="submission" date="2016-08" db="EMBL/GenBank/DDBJ databases">
        <title>Characterization of Isolates of Eisenbergiella tayi Derived from Blood Cultures, Using Whole Genome Sequencing.</title>
        <authorList>
            <person name="Bernier A.-M."/>
            <person name="Burdz T."/>
            <person name="Wiebe D."/>
            <person name="Bernard K."/>
        </authorList>
    </citation>
    <scope>NUCLEOTIDE SEQUENCE [LARGE SCALE GENOMIC DNA]</scope>
    <source>
        <strain evidence="7 11">NML120146</strain>
    </source>
</reference>
<dbReference type="Proteomes" id="UP000094869">
    <property type="component" value="Unassembled WGS sequence"/>
</dbReference>
<dbReference type="Pfam" id="PF02016">
    <property type="entry name" value="Peptidase_S66"/>
    <property type="match status" value="1"/>
</dbReference>
<dbReference type="PANTHER" id="PTHR30237">
    <property type="entry name" value="MURAMOYLTETRAPEPTIDE CARBOXYPEPTIDASE"/>
    <property type="match status" value="1"/>
</dbReference>
<dbReference type="Proteomes" id="UP000094271">
    <property type="component" value="Unassembled WGS sequence"/>
</dbReference>
<dbReference type="OrthoDB" id="9807329at2"/>
<dbReference type="AlphaFoldDB" id="A0A1E3AEH8"/>
<comment type="similarity">
    <text evidence="1">Belongs to the peptidase S66 family.</text>
</comment>
<reference evidence="6 9" key="1">
    <citation type="submission" date="2016-07" db="EMBL/GenBank/DDBJ databases">
        <title>Characterization of isolates of Eisenbergiella tayi derived from blood cultures, using whole genome sequencing.</title>
        <authorList>
            <person name="Burdz T."/>
            <person name="Wiebe D."/>
            <person name="Huynh C."/>
            <person name="Bernard K."/>
        </authorList>
    </citation>
    <scope>NUCLEOTIDE SEQUENCE [LARGE SCALE GENOMIC DNA]</scope>
    <source>
        <strain evidence="6 9">NML 110608</strain>
    </source>
</reference>
<reference evidence="8 10" key="3">
    <citation type="submission" date="2016-08" db="EMBL/GenBank/DDBJ databases">
        <authorList>
            <person name="Seilhamer J.J."/>
        </authorList>
    </citation>
    <scope>NUCLEOTIDE SEQUENCE [LARGE SCALE GENOMIC DNA]</scope>
    <source>
        <strain evidence="8 10">NML150140-1</strain>
    </source>
</reference>
<dbReference type="EMBL" id="MEHD01000056">
    <property type="protein sequence ID" value="ODR44134.1"/>
    <property type="molecule type" value="Genomic_DNA"/>
</dbReference>
<dbReference type="CDD" id="cd07025">
    <property type="entry name" value="Peptidase_S66"/>
    <property type="match status" value="1"/>
</dbReference>
<dbReference type="RefSeq" id="WP_069152492.1">
    <property type="nucleotide sequence ID" value="NZ_DAWDRA010000096.1"/>
</dbReference>
<evidence type="ECO:0000313" key="8">
    <source>
        <dbReference type="EMBL" id="ODR55849.1"/>
    </source>
</evidence>
<evidence type="ECO:0000256" key="1">
    <source>
        <dbReference type="ARBA" id="ARBA00010233"/>
    </source>
</evidence>
<comment type="caution">
    <text evidence="6">The sequence shown here is derived from an EMBL/GenBank/DDBJ whole genome shotgun (WGS) entry which is preliminary data.</text>
</comment>
<evidence type="ECO:0000313" key="10">
    <source>
        <dbReference type="Proteomes" id="UP000094271"/>
    </source>
</evidence>
<dbReference type="SUPFAM" id="SSF52317">
    <property type="entry name" value="Class I glutamine amidotransferase-like"/>
    <property type="match status" value="1"/>
</dbReference>
<dbReference type="InterPro" id="IPR040921">
    <property type="entry name" value="Peptidase_S66C"/>
</dbReference>
<name>A0A1E3AEH8_9FIRM</name>
<evidence type="ECO:0000256" key="3">
    <source>
        <dbReference type="PIRSR" id="PIRSR028757-1"/>
    </source>
</evidence>
<dbReference type="InterPro" id="IPR040449">
    <property type="entry name" value="Peptidase_S66_N"/>
</dbReference>
<dbReference type="EC" id="3.4.16.-" evidence="6"/>
<evidence type="ECO:0000313" key="6">
    <source>
        <dbReference type="EMBL" id="ODM06626.1"/>
    </source>
</evidence>
<feature type="active site" description="Charge relay system" evidence="3">
    <location>
        <position position="272"/>
    </location>
</feature>
<dbReference type="GO" id="GO:0004180">
    <property type="term" value="F:carboxypeptidase activity"/>
    <property type="evidence" value="ECO:0007669"/>
    <property type="project" value="UniProtKB-KW"/>
</dbReference>
<dbReference type="Pfam" id="PF17676">
    <property type="entry name" value="Peptidase_S66C"/>
    <property type="match status" value="1"/>
</dbReference>
<dbReference type="EMBL" id="MCGH01000002">
    <property type="protein sequence ID" value="ODM06626.1"/>
    <property type="molecule type" value="Genomic_DNA"/>
</dbReference>
<dbReference type="SUPFAM" id="SSF141986">
    <property type="entry name" value="LD-carboxypeptidase A C-terminal domain-like"/>
    <property type="match status" value="1"/>
</dbReference>
<accession>A0A1E3AEH8</accession>
<proteinExistence type="inferred from homology"/>
<dbReference type="InterPro" id="IPR027461">
    <property type="entry name" value="Carboxypeptidase_A_C_sf"/>
</dbReference>
<dbReference type="PIRSF" id="PIRSF028757">
    <property type="entry name" value="LD-carboxypeptidase"/>
    <property type="match status" value="1"/>
</dbReference>
<gene>
    <name evidence="6" type="primary">ykfA</name>
    <name evidence="8" type="ORF">BEI59_01450</name>
    <name evidence="6" type="ORF">BEI61_02516</name>
    <name evidence="7" type="ORF">BEI63_31435</name>
</gene>
<evidence type="ECO:0000313" key="11">
    <source>
        <dbReference type="Proteomes" id="UP000094869"/>
    </source>
</evidence>
<keyword evidence="6" id="KW-0645">Protease</keyword>
<feature type="active site" description="Charge relay system" evidence="3">
    <location>
        <position position="206"/>
    </location>
</feature>
<evidence type="ECO:0000313" key="9">
    <source>
        <dbReference type="Proteomes" id="UP000094067"/>
    </source>
</evidence>
<sequence length="298" mass="33539">MIIKPELLHKGDVIGIVSPSHVASVEEYEEIMSRIENMGFHAKAGKNLYKDTYGYIAAENERADDFNEMVNDPAVKMVFFGGGEGSIDLLPLIDYAAVRKQPKIYVSYSDGTSILNSIYNRTGLMTYYGQTPGLLKDLRHYDYMQFAAHFLDGNVTSFTRNSKWHILNPGVCRGRLTGGYLLNYALLLNSPFFNYGNAEKYILFLEDYEQFNDIGTVSMLISHIEQSDFADHISGLLFGHYSESIHPELMERLKRFGVKHDVPVVYCDDFGHGNNHAILPIGCDAALDTGKCEMLFLG</sequence>
<feature type="domain" description="LD-carboxypeptidase C-terminal" evidence="5">
    <location>
        <begin position="173"/>
        <end position="287"/>
    </location>
</feature>
<organism evidence="6 9">
    <name type="scientific">Eisenbergiella tayi</name>
    <dbReference type="NCBI Taxonomy" id="1432052"/>
    <lineage>
        <taxon>Bacteria</taxon>
        <taxon>Bacillati</taxon>
        <taxon>Bacillota</taxon>
        <taxon>Clostridia</taxon>
        <taxon>Lachnospirales</taxon>
        <taxon>Lachnospiraceae</taxon>
        <taxon>Eisenbergiella</taxon>
    </lineage>
</organism>
<keyword evidence="11" id="KW-1185">Reference proteome</keyword>
<keyword evidence="2 6" id="KW-0378">Hydrolase</keyword>
<dbReference type="InterPro" id="IPR027478">
    <property type="entry name" value="LdcA_N"/>
</dbReference>
<dbReference type="InterPro" id="IPR029062">
    <property type="entry name" value="Class_I_gatase-like"/>
</dbReference>
<evidence type="ECO:0000259" key="4">
    <source>
        <dbReference type="Pfam" id="PF02016"/>
    </source>
</evidence>